<keyword evidence="9" id="KW-1185">Reference proteome</keyword>
<dbReference type="Proteomes" id="UP000639338">
    <property type="component" value="Unassembled WGS sequence"/>
</dbReference>
<organism evidence="8 9">
    <name type="scientific">Aphidius gifuensis</name>
    <name type="common">Parasitoid wasp</name>
    <dbReference type="NCBI Taxonomy" id="684658"/>
    <lineage>
        <taxon>Eukaryota</taxon>
        <taxon>Metazoa</taxon>
        <taxon>Ecdysozoa</taxon>
        <taxon>Arthropoda</taxon>
        <taxon>Hexapoda</taxon>
        <taxon>Insecta</taxon>
        <taxon>Pterygota</taxon>
        <taxon>Neoptera</taxon>
        <taxon>Endopterygota</taxon>
        <taxon>Hymenoptera</taxon>
        <taxon>Apocrita</taxon>
        <taxon>Ichneumonoidea</taxon>
        <taxon>Braconidae</taxon>
        <taxon>Aphidiinae</taxon>
        <taxon>Aphidius</taxon>
    </lineage>
</organism>
<dbReference type="GO" id="GO:0030036">
    <property type="term" value="P:actin cytoskeleton organization"/>
    <property type="evidence" value="ECO:0007669"/>
    <property type="project" value="TreeGrafter"/>
</dbReference>
<evidence type="ECO:0000256" key="1">
    <source>
        <dbReference type="ARBA" id="ARBA00005843"/>
    </source>
</evidence>
<dbReference type="GO" id="GO:0004674">
    <property type="term" value="F:protein serine/threonine kinase activity"/>
    <property type="evidence" value="ECO:0007669"/>
    <property type="project" value="UniProtKB-KW"/>
</dbReference>
<dbReference type="Gene3D" id="1.10.510.10">
    <property type="entry name" value="Transferase(Phosphotransferase) domain 1"/>
    <property type="match status" value="1"/>
</dbReference>
<evidence type="ECO:0000256" key="6">
    <source>
        <dbReference type="ARBA" id="ARBA00022840"/>
    </source>
</evidence>
<dbReference type="InterPro" id="IPR011009">
    <property type="entry name" value="Kinase-like_dom_sf"/>
</dbReference>
<reference evidence="8 9" key="1">
    <citation type="submission" date="2020-08" db="EMBL/GenBank/DDBJ databases">
        <title>Aphidius gifuensis genome sequencing and assembly.</title>
        <authorList>
            <person name="Du Z."/>
        </authorList>
    </citation>
    <scope>NUCLEOTIDE SEQUENCE [LARGE SCALE GENOMIC DNA]</scope>
    <source>
        <strain evidence="8">YNYX2018</strain>
        <tissue evidence="8">Adults</tissue>
    </source>
</reference>
<gene>
    <name evidence="8" type="ORF">HCN44_007590</name>
</gene>
<dbReference type="AlphaFoldDB" id="A0A834XNR2"/>
<comment type="similarity">
    <text evidence="1">Belongs to the protein kinase superfamily. TKL Ser/Thr protein kinase family.</text>
</comment>
<dbReference type="PANTHER" id="PTHR46485">
    <property type="entry name" value="LIM DOMAIN KINASE 1"/>
    <property type="match status" value="1"/>
</dbReference>
<dbReference type="InterPro" id="IPR001245">
    <property type="entry name" value="Ser-Thr/Tyr_kinase_cat_dom"/>
</dbReference>
<sequence length="83" mass="9260">MSIQLSTVGSPYWMSPECLKGQWYDQRSDVFSFGIDVCELIGRVPADPDVLSRSDYLAVAELCASADPPPAFLQLAKRILFIY</sequence>
<evidence type="ECO:0000256" key="4">
    <source>
        <dbReference type="ARBA" id="ARBA00022741"/>
    </source>
</evidence>
<name>A0A834XNR2_APHGI</name>
<keyword evidence="3" id="KW-0808">Transferase</keyword>
<dbReference type="GO" id="GO:0005634">
    <property type="term" value="C:nucleus"/>
    <property type="evidence" value="ECO:0007669"/>
    <property type="project" value="TreeGrafter"/>
</dbReference>
<evidence type="ECO:0000256" key="3">
    <source>
        <dbReference type="ARBA" id="ARBA00022679"/>
    </source>
</evidence>
<evidence type="ECO:0000256" key="2">
    <source>
        <dbReference type="ARBA" id="ARBA00022527"/>
    </source>
</evidence>
<dbReference type="GO" id="GO:0005737">
    <property type="term" value="C:cytoplasm"/>
    <property type="evidence" value="ECO:0007669"/>
    <property type="project" value="TreeGrafter"/>
</dbReference>
<evidence type="ECO:0000313" key="8">
    <source>
        <dbReference type="EMBL" id="KAF7988096.1"/>
    </source>
</evidence>
<keyword evidence="6" id="KW-0067">ATP-binding</keyword>
<keyword evidence="2" id="KW-0723">Serine/threonine-protein kinase</keyword>
<dbReference type="Pfam" id="PF07714">
    <property type="entry name" value="PK_Tyr_Ser-Thr"/>
    <property type="match status" value="1"/>
</dbReference>
<keyword evidence="5" id="KW-0418">Kinase</keyword>
<dbReference type="PROSITE" id="PS50011">
    <property type="entry name" value="PROTEIN_KINASE_DOM"/>
    <property type="match status" value="1"/>
</dbReference>
<protein>
    <recommendedName>
        <fullName evidence="7">Protein kinase domain-containing protein</fullName>
    </recommendedName>
</protein>
<evidence type="ECO:0000256" key="5">
    <source>
        <dbReference type="ARBA" id="ARBA00022777"/>
    </source>
</evidence>
<dbReference type="PANTHER" id="PTHR46485:SF5">
    <property type="entry name" value="CENTER DIVIDER, ISOFORM A"/>
    <property type="match status" value="1"/>
</dbReference>
<accession>A0A834XNR2</accession>
<dbReference type="InterPro" id="IPR000719">
    <property type="entry name" value="Prot_kinase_dom"/>
</dbReference>
<evidence type="ECO:0000313" key="9">
    <source>
        <dbReference type="Proteomes" id="UP000639338"/>
    </source>
</evidence>
<dbReference type="InterPro" id="IPR050940">
    <property type="entry name" value="Actin_reg-Ser/Thr_kinase"/>
</dbReference>
<dbReference type="OrthoDB" id="20134at2759"/>
<keyword evidence="4" id="KW-0547">Nucleotide-binding</keyword>
<dbReference type="SUPFAM" id="SSF56112">
    <property type="entry name" value="Protein kinase-like (PK-like)"/>
    <property type="match status" value="1"/>
</dbReference>
<comment type="caution">
    <text evidence="8">The sequence shown here is derived from an EMBL/GenBank/DDBJ whole genome shotgun (WGS) entry which is preliminary data.</text>
</comment>
<dbReference type="GO" id="GO:0005524">
    <property type="term" value="F:ATP binding"/>
    <property type="evidence" value="ECO:0007669"/>
    <property type="project" value="UniProtKB-KW"/>
</dbReference>
<proteinExistence type="inferred from homology"/>
<evidence type="ECO:0000259" key="7">
    <source>
        <dbReference type="PROSITE" id="PS50011"/>
    </source>
</evidence>
<feature type="domain" description="Protein kinase" evidence="7">
    <location>
        <begin position="1"/>
        <end position="83"/>
    </location>
</feature>
<dbReference type="EMBL" id="JACMRX010000006">
    <property type="protein sequence ID" value="KAF7988096.1"/>
    <property type="molecule type" value="Genomic_DNA"/>
</dbReference>